<evidence type="ECO:0000259" key="13">
    <source>
        <dbReference type="PROSITE" id="PS52035"/>
    </source>
</evidence>
<evidence type="ECO:0000256" key="5">
    <source>
        <dbReference type="ARBA" id="ARBA00022723"/>
    </source>
</evidence>
<comment type="cofactor">
    <cofactor evidence="1">
        <name>Zn(2+)</name>
        <dbReference type="ChEBI" id="CHEBI:29105"/>
    </cofactor>
</comment>
<dbReference type="EMBL" id="CAJFCJ010000022">
    <property type="protein sequence ID" value="CAD5124722.1"/>
    <property type="molecule type" value="Genomic_DNA"/>
</dbReference>
<sequence>MRFLVLCALFGLAAAATTKYDGFKVLRAYPTTHKQLIKLQRWERLDERLDFWTSPVRIGSQVDIMVSKSLVRTISYKLKKSKIPFIIAVDDVQKLIDENGGNSKTDSSRVDFNEYNRFDAINTFLQNTANSCNNCELLDIGTSYEGREMKVIKIGAGTNKPGLFFECGIHAREWISPAVCINVINKLATEYDSNSQVKEMLDRYDWFFSPVSNPDGYEYTHTDTRLWRKTRSENSGSSCRGVDPNRNWGYRWGESGSSTNPCSDIFMGPSAFSEKETANIRDFVLQRASRIRMYMSVHSFGQYFLIPWSYATEYPEDFDDLQEAGDVGANALREVHGVTYTVGHSAVLLGATAGSSDDWAKGGANIKFAYTLELRDRGFYGFLLPKDQIQPTFEEVWAALYAMHNHFNTNWPM</sequence>
<dbReference type="AlphaFoldDB" id="A0A7I8W9A6"/>
<dbReference type="PANTHER" id="PTHR11705:SF91">
    <property type="entry name" value="FI01817P-RELATED"/>
    <property type="match status" value="1"/>
</dbReference>
<dbReference type="SUPFAM" id="SSF53187">
    <property type="entry name" value="Zn-dependent exopeptidases"/>
    <property type="match status" value="1"/>
</dbReference>
<keyword evidence="7" id="KW-0378">Hydrolase</keyword>
<keyword evidence="9" id="KW-0482">Metalloprotease</keyword>
<dbReference type="SMART" id="SM00631">
    <property type="entry name" value="Zn_pept"/>
    <property type="match status" value="1"/>
</dbReference>
<comment type="similarity">
    <text evidence="2 11">Belongs to the peptidase M14 family.</text>
</comment>
<dbReference type="CDD" id="cd03860">
    <property type="entry name" value="M14_CP_A-B_like"/>
    <property type="match status" value="1"/>
</dbReference>
<dbReference type="GO" id="GO:0006508">
    <property type="term" value="P:proteolysis"/>
    <property type="evidence" value="ECO:0007669"/>
    <property type="project" value="UniProtKB-KW"/>
</dbReference>
<dbReference type="GO" id="GO:0005615">
    <property type="term" value="C:extracellular space"/>
    <property type="evidence" value="ECO:0007669"/>
    <property type="project" value="TreeGrafter"/>
</dbReference>
<dbReference type="PANTHER" id="PTHR11705">
    <property type="entry name" value="PROTEASE FAMILY M14 CARBOXYPEPTIDASE A,B"/>
    <property type="match status" value="1"/>
</dbReference>
<dbReference type="PROSITE" id="PS00132">
    <property type="entry name" value="CARBOXYPEPT_ZN_1"/>
    <property type="match status" value="1"/>
</dbReference>
<comment type="caution">
    <text evidence="14">The sequence shown here is derived from an EMBL/GenBank/DDBJ whole genome shotgun (WGS) entry which is preliminary data.</text>
</comment>
<dbReference type="FunFam" id="3.40.630.10:FF:000056">
    <property type="entry name" value="Zinc carboxypeptidase"/>
    <property type="match status" value="1"/>
</dbReference>
<evidence type="ECO:0000313" key="15">
    <source>
        <dbReference type="Proteomes" id="UP000549394"/>
    </source>
</evidence>
<evidence type="ECO:0000256" key="12">
    <source>
        <dbReference type="SAM" id="SignalP"/>
    </source>
</evidence>
<dbReference type="GO" id="GO:0004181">
    <property type="term" value="F:metallocarboxypeptidase activity"/>
    <property type="evidence" value="ECO:0007669"/>
    <property type="project" value="InterPro"/>
</dbReference>
<dbReference type="Gene3D" id="3.40.630.10">
    <property type="entry name" value="Zn peptidases"/>
    <property type="match status" value="1"/>
</dbReference>
<dbReference type="PRINTS" id="PR00765">
    <property type="entry name" value="CRBOXYPTASEA"/>
</dbReference>
<evidence type="ECO:0000256" key="10">
    <source>
        <dbReference type="ARBA" id="ARBA00023157"/>
    </source>
</evidence>
<evidence type="ECO:0000256" key="4">
    <source>
        <dbReference type="ARBA" id="ARBA00022670"/>
    </source>
</evidence>
<evidence type="ECO:0000256" key="8">
    <source>
        <dbReference type="ARBA" id="ARBA00022833"/>
    </source>
</evidence>
<dbReference type="FunFam" id="3.30.70.340:FF:000002">
    <property type="entry name" value="Carboxypeptidase A"/>
    <property type="match status" value="1"/>
</dbReference>
<dbReference type="InterPro" id="IPR000834">
    <property type="entry name" value="Peptidase_M14"/>
</dbReference>
<keyword evidence="5" id="KW-0479">Metal-binding</keyword>
<dbReference type="OrthoDB" id="3626597at2759"/>
<evidence type="ECO:0000256" key="6">
    <source>
        <dbReference type="ARBA" id="ARBA00022729"/>
    </source>
</evidence>
<dbReference type="Proteomes" id="UP000549394">
    <property type="component" value="Unassembled WGS sequence"/>
</dbReference>
<protein>
    <submittedName>
        <fullName evidence="14">DgyrCDS12992</fullName>
    </submittedName>
</protein>
<keyword evidence="10" id="KW-1015">Disulfide bond</keyword>
<proteinExistence type="inferred from homology"/>
<feature type="chain" id="PRO_5029785945" evidence="12">
    <location>
        <begin position="16"/>
        <end position="413"/>
    </location>
</feature>
<dbReference type="Pfam" id="PF02244">
    <property type="entry name" value="Propep_M14"/>
    <property type="match status" value="1"/>
</dbReference>
<evidence type="ECO:0000256" key="3">
    <source>
        <dbReference type="ARBA" id="ARBA00022645"/>
    </source>
</evidence>
<dbReference type="InterPro" id="IPR036990">
    <property type="entry name" value="M14A-like_propep"/>
</dbReference>
<feature type="signal peptide" evidence="12">
    <location>
        <begin position="1"/>
        <end position="15"/>
    </location>
</feature>
<dbReference type="InterPro" id="IPR003146">
    <property type="entry name" value="M14A_act_pep"/>
</dbReference>
<evidence type="ECO:0000256" key="7">
    <source>
        <dbReference type="ARBA" id="ARBA00022801"/>
    </source>
</evidence>
<organism evidence="14 15">
    <name type="scientific">Dimorphilus gyrociliatus</name>
    <dbReference type="NCBI Taxonomy" id="2664684"/>
    <lineage>
        <taxon>Eukaryota</taxon>
        <taxon>Metazoa</taxon>
        <taxon>Spiralia</taxon>
        <taxon>Lophotrochozoa</taxon>
        <taxon>Annelida</taxon>
        <taxon>Polychaeta</taxon>
        <taxon>Polychaeta incertae sedis</taxon>
        <taxon>Dinophilidae</taxon>
        <taxon>Dimorphilus</taxon>
    </lineage>
</organism>
<feature type="active site" description="Proton donor/acceptor" evidence="11">
    <location>
        <position position="373"/>
    </location>
</feature>
<dbReference type="Pfam" id="PF00246">
    <property type="entry name" value="Peptidase_M14"/>
    <property type="match status" value="1"/>
</dbReference>
<evidence type="ECO:0000256" key="1">
    <source>
        <dbReference type="ARBA" id="ARBA00001947"/>
    </source>
</evidence>
<keyword evidence="15" id="KW-1185">Reference proteome</keyword>
<name>A0A7I8W9A6_9ANNE</name>
<dbReference type="Gene3D" id="3.30.70.340">
    <property type="entry name" value="Metallocarboxypeptidase-like"/>
    <property type="match status" value="1"/>
</dbReference>
<evidence type="ECO:0000313" key="14">
    <source>
        <dbReference type="EMBL" id="CAD5124722.1"/>
    </source>
</evidence>
<accession>A0A7I8W9A6</accession>
<evidence type="ECO:0000256" key="9">
    <source>
        <dbReference type="ARBA" id="ARBA00023049"/>
    </source>
</evidence>
<keyword evidence="6 12" id="KW-0732">Signal</keyword>
<dbReference type="PROSITE" id="PS52035">
    <property type="entry name" value="PEPTIDASE_M14"/>
    <property type="match status" value="1"/>
</dbReference>
<feature type="domain" description="Peptidase M14" evidence="13">
    <location>
        <begin position="114"/>
        <end position="407"/>
    </location>
</feature>
<keyword evidence="3" id="KW-0121">Carboxypeptidase</keyword>
<reference evidence="14 15" key="1">
    <citation type="submission" date="2020-08" db="EMBL/GenBank/DDBJ databases">
        <authorList>
            <person name="Hejnol A."/>
        </authorList>
    </citation>
    <scope>NUCLEOTIDE SEQUENCE [LARGE SCALE GENOMIC DNA]</scope>
</reference>
<gene>
    <name evidence="14" type="ORF">DGYR_LOCUS12216</name>
</gene>
<dbReference type="SUPFAM" id="SSF54897">
    <property type="entry name" value="Protease propeptides/inhibitors"/>
    <property type="match status" value="1"/>
</dbReference>
<keyword evidence="4" id="KW-0645">Protease</keyword>
<dbReference type="InterPro" id="IPR057246">
    <property type="entry name" value="CARBOXYPEPT_ZN_1"/>
</dbReference>
<keyword evidence="8" id="KW-0862">Zinc</keyword>
<evidence type="ECO:0000256" key="11">
    <source>
        <dbReference type="PROSITE-ProRule" id="PRU01379"/>
    </source>
</evidence>
<dbReference type="GO" id="GO:0008270">
    <property type="term" value="F:zinc ion binding"/>
    <property type="evidence" value="ECO:0007669"/>
    <property type="project" value="InterPro"/>
</dbReference>
<evidence type="ECO:0000256" key="2">
    <source>
        <dbReference type="ARBA" id="ARBA00005988"/>
    </source>
</evidence>